<feature type="binding site" evidence="5">
    <location>
        <position position="434"/>
    </location>
    <ligand>
        <name>(2E)-4-hydroxy-3-methylbut-2-enyl diphosphate</name>
        <dbReference type="ChEBI" id="CHEBI:128753"/>
    </ligand>
</feature>
<dbReference type="HAMAP" id="MF_00191">
    <property type="entry name" value="IspH"/>
    <property type="match status" value="1"/>
</dbReference>
<feature type="binding site" evidence="5">
    <location>
        <position position="478"/>
    </location>
    <ligand>
        <name>dimethylallyl diphosphate</name>
        <dbReference type="ChEBI" id="CHEBI:57623"/>
    </ligand>
</feature>
<keyword evidence="8" id="KW-1185">Reference proteome</keyword>
<feature type="binding site" evidence="5">
    <location>
        <position position="436"/>
    </location>
    <ligand>
        <name>isopentenyl diphosphate</name>
        <dbReference type="ChEBI" id="CHEBI:128769"/>
    </ligand>
</feature>
<gene>
    <name evidence="5" type="primary">ispH</name>
    <name evidence="7" type="ORF">SAMN05444858_111125</name>
</gene>
<dbReference type="GO" id="GO:0019288">
    <property type="term" value="P:isopentenyl diphosphate biosynthetic process, methylerythritol 4-phosphate pathway"/>
    <property type="evidence" value="ECO:0007669"/>
    <property type="project" value="UniProtKB-UniRule"/>
</dbReference>
<feature type="binding site" evidence="5">
    <location>
        <position position="308"/>
    </location>
    <ligand>
        <name>[4Fe-4S] cluster</name>
        <dbReference type="ChEBI" id="CHEBI:49883"/>
    </ligand>
</feature>
<evidence type="ECO:0000256" key="2">
    <source>
        <dbReference type="ARBA" id="ARBA00022723"/>
    </source>
</evidence>
<feature type="binding site" evidence="5">
    <location>
        <position position="478"/>
    </location>
    <ligand>
        <name>(2E)-4-hydroxy-3-methylbut-2-enyl diphosphate</name>
        <dbReference type="ChEBI" id="CHEBI:128753"/>
    </ligand>
</feature>
<sequence>MIRPSVPDAPAWTLYAPMRPELSALRRGLGEPDPFGRLTLCRTGIGPRRARSVAAHRPAGTAPVAVAGIGGGLAAGLATGDVVVADVVRADPLAPDAPPGEVRMPDADLLAAALRRRGLRVHVGPAVSTDRMVDGAARDRLAGSGALVADLESAWLLAGCAGRPTACVRVVADTAAGSLYRPATLRRVRAALRVLPVVADALTEWAAAAGSVQQLLLASPRSFCAGVERAIAVVEEALRRHGPPVYVRKQIVHNARVVADLRAQGAVFVDELDEVPDGALTVFSAHGVAPAVREEAADRRLPVIDATCPLVTKVHAEARRFAGRGDTVLLIGHPGHEETDGTLGEAPDRIRLVPDPAAAETVQVDDPERVSYLVQTTLAVDEAADILDTLRLRFPALVGPGSDDICYATTNRQRAITAVAARADLVLVIGSTNSSNSRRLVEVAERAGARAHLIDGVSDIDLRWLSGARTVGITAGASAPPGLVDEVVAALTALGAKEVSEHTAAVEDVVFTLPKEVRQP</sequence>
<comment type="pathway">
    <text evidence="5">Isoprenoid biosynthesis; dimethylallyl diphosphate biosynthesis; dimethylallyl diphosphate from (2E)-4-hydroxy-3-methylbutenyl diphosphate: step 1/1.</text>
</comment>
<dbReference type="SUPFAM" id="SSF53167">
    <property type="entry name" value="Purine and uridine phosphorylases"/>
    <property type="match status" value="1"/>
</dbReference>
<keyword evidence="5" id="KW-0414">Isoprene biosynthesis</keyword>
<feature type="binding site" evidence="5">
    <location>
        <position position="253"/>
    </location>
    <ligand>
        <name>dimethylallyl diphosphate</name>
        <dbReference type="ChEBI" id="CHEBI:57623"/>
    </ligand>
</feature>
<dbReference type="STRING" id="1198245.SAMN05444858_111125"/>
<feature type="binding site" evidence="5">
    <location>
        <position position="435"/>
    </location>
    <ligand>
        <name>(2E)-4-hydroxy-3-methylbut-2-enyl diphosphate</name>
        <dbReference type="ChEBI" id="CHEBI:128753"/>
    </ligand>
</feature>
<organism evidence="7 8">
    <name type="scientific">Micromonospora avicenniae</name>
    <dbReference type="NCBI Taxonomy" id="1198245"/>
    <lineage>
        <taxon>Bacteria</taxon>
        <taxon>Bacillati</taxon>
        <taxon>Actinomycetota</taxon>
        <taxon>Actinomycetes</taxon>
        <taxon>Micromonosporales</taxon>
        <taxon>Micromonosporaceae</taxon>
        <taxon>Micromonospora</taxon>
    </lineage>
</organism>
<evidence type="ECO:0000256" key="1">
    <source>
        <dbReference type="ARBA" id="ARBA00022485"/>
    </source>
</evidence>
<feature type="binding site" evidence="5">
    <location>
        <position position="434"/>
    </location>
    <ligand>
        <name>dimethylallyl diphosphate</name>
        <dbReference type="ChEBI" id="CHEBI:57623"/>
    </ligand>
</feature>
<feature type="binding site" evidence="5">
    <location>
        <position position="436"/>
    </location>
    <ligand>
        <name>(2E)-4-hydroxy-3-methylbut-2-enyl diphosphate</name>
        <dbReference type="ChEBI" id="CHEBI:128753"/>
    </ligand>
</feature>
<dbReference type="Proteomes" id="UP000186004">
    <property type="component" value="Unassembled WGS sequence"/>
</dbReference>
<dbReference type="Gene3D" id="3.40.50.11270">
    <property type="match status" value="1"/>
</dbReference>
<dbReference type="NCBIfam" id="TIGR00216">
    <property type="entry name" value="ispH_lytB"/>
    <property type="match status" value="1"/>
</dbReference>
<feature type="binding site" evidence="5">
    <location>
        <position position="286"/>
    </location>
    <ligand>
        <name>isopentenyl diphosphate</name>
        <dbReference type="ChEBI" id="CHEBI:128769"/>
    </ligand>
</feature>
<name>A0A1N7BPJ5_9ACTN</name>
<evidence type="ECO:0000256" key="3">
    <source>
        <dbReference type="ARBA" id="ARBA00023004"/>
    </source>
</evidence>
<feature type="binding site" evidence="5">
    <location>
        <position position="478"/>
    </location>
    <ligand>
        <name>isopentenyl diphosphate</name>
        <dbReference type="ChEBI" id="CHEBI:128769"/>
    </ligand>
</feature>
<dbReference type="NCBIfam" id="NF002190">
    <property type="entry name" value="PRK01045.1-4"/>
    <property type="match status" value="1"/>
</dbReference>
<keyword evidence="4 5" id="KW-0411">Iron-sulfur</keyword>
<feature type="binding site" evidence="5">
    <location>
        <position position="376"/>
    </location>
    <ligand>
        <name>(2E)-4-hydroxy-3-methylbut-2-enyl diphosphate</name>
        <dbReference type="ChEBI" id="CHEBI:128753"/>
    </ligand>
</feature>
<dbReference type="GO" id="GO:0051539">
    <property type="term" value="F:4 iron, 4 sulfur cluster binding"/>
    <property type="evidence" value="ECO:0007669"/>
    <property type="project" value="UniProtKB-UniRule"/>
</dbReference>
<dbReference type="EMBL" id="FTNF01000011">
    <property type="protein sequence ID" value="SIR53248.1"/>
    <property type="molecule type" value="Genomic_DNA"/>
</dbReference>
<reference evidence="7 8" key="1">
    <citation type="submission" date="2017-01" db="EMBL/GenBank/DDBJ databases">
        <authorList>
            <person name="Mah S.A."/>
            <person name="Swanson W.J."/>
            <person name="Moy G.W."/>
            <person name="Vacquier V.D."/>
        </authorList>
    </citation>
    <scope>NUCLEOTIDE SEQUENCE [LARGE SCALE GENOMIC DNA]</scope>
    <source>
        <strain evidence="7 8">DSM 45758</strain>
    </source>
</reference>
<feature type="binding site" evidence="5">
    <location>
        <position position="253"/>
    </location>
    <ligand>
        <name>isopentenyl diphosphate</name>
        <dbReference type="ChEBI" id="CHEBI:128769"/>
    </ligand>
</feature>
<feature type="binding site" evidence="5">
    <location>
        <position position="253"/>
    </location>
    <ligand>
        <name>(2E)-4-hydroxy-3-methylbut-2-enyl diphosphate</name>
        <dbReference type="ChEBI" id="CHEBI:128753"/>
    </ligand>
</feature>
<keyword evidence="3 5" id="KW-0408">Iron</keyword>
<evidence type="ECO:0000256" key="5">
    <source>
        <dbReference type="HAMAP-Rule" id="MF_00191"/>
    </source>
</evidence>
<dbReference type="GO" id="GO:0050992">
    <property type="term" value="P:dimethylallyl diphosphate biosynthetic process"/>
    <property type="evidence" value="ECO:0007669"/>
    <property type="project" value="UniProtKB-UniRule"/>
</dbReference>
<keyword evidence="1 5" id="KW-0004">4Fe-4S</keyword>
<comment type="catalytic activity">
    <reaction evidence="5">
        <text>isopentenyl diphosphate + 2 oxidized [2Fe-2S]-[ferredoxin] + H2O = (2E)-4-hydroxy-3-methylbut-2-enyl diphosphate + 2 reduced [2Fe-2S]-[ferredoxin] + 2 H(+)</text>
        <dbReference type="Rhea" id="RHEA:24488"/>
        <dbReference type="Rhea" id="RHEA-COMP:10000"/>
        <dbReference type="Rhea" id="RHEA-COMP:10001"/>
        <dbReference type="ChEBI" id="CHEBI:15377"/>
        <dbReference type="ChEBI" id="CHEBI:15378"/>
        <dbReference type="ChEBI" id="CHEBI:33737"/>
        <dbReference type="ChEBI" id="CHEBI:33738"/>
        <dbReference type="ChEBI" id="CHEBI:128753"/>
        <dbReference type="ChEBI" id="CHEBI:128769"/>
        <dbReference type="EC" id="1.17.7.4"/>
    </reaction>
</comment>
<feature type="binding site" evidence="5">
    <location>
        <position position="224"/>
    </location>
    <ligand>
        <name>[4Fe-4S] cluster</name>
        <dbReference type="ChEBI" id="CHEBI:49883"/>
    </ligand>
</feature>
<dbReference type="InterPro" id="IPR003451">
    <property type="entry name" value="LytB/IspH"/>
</dbReference>
<dbReference type="PANTHER" id="PTHR30426:SF0">
    <property type="entry name" value="4-HYDROXY-3-METHYLBUT-2-ENYL DIPHOSPHATE REDUCTASE"/>
    <property type="match status" value="1"/>
</dbReference>
<keyword evidence="2 5" id="KW-0479">Metal-binding</keyword>
<feature type="binding site" evidence="5">
    <location>
        <position position="434"/>
    </location>
    <ligand>
        <name>isopentenyl diphosphate</name>
        <dbReference type="ChEBI" id="CHEBI:128769"/>
    </ligand>
</feature>
<dbReference type="EC" id="1.17.7.4" evidence="5"/>
<feature type="binding site" evidence="5">
    <location>
        <position position="336"/>
    </location>
    <ligand>
        <name>isopentenyl diphosphate</name>
        <dbReference type="ChEBI" id="CHEBI:128769"/>
    </ligand>
</feature>
<evidence type="ECO:0000313" key="8">
    <source>
        <dbReference type="Proteomes" id="UP000186004"/>
    </source>
</evidence>
<dbReference type="UniPathway" id="UPA00056">
    <property type="reaction ID" value="UER00097"/>
</dbReference>
<accession>A0A1N7BPJ5</accession>
<dbReference type="CDD" id="cd13944">
    <property type="entry name" value="lytB_ispH"/>
    <property type="match status" value="1"/>
</dbReference>
<dbReference type="GO" id="GO:0046872">
    <property type="term" value="F:metal ion binding"/>
    <property type="evidence" value="ECO:0007669"/>
    <property type="project" value="UniProtKB-KW"/>
</dbReference>
<dbReference type="UniPathway" id="UPA00059">
    <property type="reaction ID" value="UER00105"/>
</dbReference>
<dbReference type="PANTHER" id="PTHR30426">
    <property type="entry name" value="4-HYDROXY-3-METHYLBUT-2-ENYL DIPHOSPHATE REDUCTASE"/>
    <property type="match status" value="1"/>
</dbReference>
<comment type="pathway">
    <text evidence="5">Isoprenoid biosynthesis; isopentenyl diphosphate biosynthesis via DXP pathway; isopentenyl diphosphate from 1-deoxy-D-xylulose 5-phosphate: step 6/6.</text>
</comment>
<protein>
    <recommendedName>
        <fullName evidence="5">4-hydroxy-3-methylbut-2-enyl diphosphate reductase</fullName>
        <shortName evidence="5">HMBPP reductase</shortName>
        <ecNumber evidence="5">1.17.7.4</ecNumber>
    </recommendedName>
</protein>
<comment type="similarity">
    <text evidence="5">Belongs to the IspH family.</text>
</comment>
<feature type="active site" description="Proton donor" evidence="5">
    <location>
        <position position="338"/>
    </location>
</feature>
<dbReference type="InterPro" id="IPR035994">
    <property type="entry name" value="Nucleoside_phosphorylase_sf"/>
</dbReference>
<proteinExistence type="inferred from homology"/>
<dbReference type="Gene3D" id="3.40.50.1580">
    <property type="entry name" value="Nucleoside phosphorylase domain"/>
    <property type="match status" value="1"/>
</dbReference>
<dbReference type="AlphaFoldDB" id="A0A1N7BPJ5"/>
<feature type="binding site" evidence="5">
    <location>
        <position position="435"/>
    </location>
    <ligand>
        <name>dimethylallyl diphosphate</name>
        <dbReference type="ChEBI" id="CHEBI:57623"/>
    </ligand>
</feature>
<dbReference type="GO" id="GO:0051745">
    <property type="term" value="F:4-hydroxy-3-methylbut-2-enyl diphosphate reductase activity"/>
    <property type="evidence" value="ECO:0007669"/>
    <property type="project" value="UniProtKB-UniRule"/>
</dbReference>
<dbReference type="Pfam" id="PF01048">
    <property type="entry name" value="PNP_UDP_1"/>
    <property type="match status" value="1"/>
</dbReference>
<feature type="binding site" evidence="5">
    <location>
        <position position="436"/>
    </location>
    <ligand>
        <name>dimethylallyl diphosphate</name>
        <dbReference type="ChEBI" id="CHEBI:57623"/>
    </ligand>
</feature>
<feature type="domain" description="Nucleoside phosphorylase" evidence="6">
    <location>
        <begin position="37"/>
        <end position="188"/>
    </location>
</feature>
<feature type="binding site" evidence="5">
    <location>
        <position position="286"/>
    </location>
    <ligand>
        <name>(2E)-4-hydroxy-3-methylbut-2-enyl diphosphate</name>
        <dbReference type="ChEBI" id="CHEBI:128753"/>
    </ligand>
</feature>
<dbReference type="GO" id="GO:0009116">
    <property type="term" value="P:nucleoside metabolic process"/>
    <property type="evidence" value="ECO:0007669"/>
    <property type="project" value="InterPro"/>
</dbReference>
<feature type="binding site" evidence="5">
    <location>
        <position position="286"/>
    </location>
    <ligand>
        <name>dimethylallyl diphosphate</name>
        <dbReference type="ChEBI" id="CHEBI:57623"/>
    </ligand>
</feature>
<feature type="binding site" evidence="5">
    <location>
        <position position="406"/>
    </location>
    <ligand>
        <name>[4Fe-4S] cluster</name>
        <dbReference type="ChEBI" id="CHEBI:49883"/>
    </ligand>
</feature>
<keyword evidence="5" id="KW-0560">Oxidoreductase</keyword>
<evidence type="ECO:0000313" key="7">
    <source>
        <dbReference type="EMBL" id="SIR53248.1"/>
    </source>
</evidence>
<feature type="binding site" evidence="5">
    <location>
        <position position="336"/>
    </location>
    <ligand>
        <name>(2E)-4-hydroxy-3-methylbut-2-enyl diphosphate</name>
        <dbReference type="ChEBI" id="CHEBI:128753"/>
    </ligand>
</feature>
<evidence type="ECO:0000256" key="4">
    <source>
        <dbReference type="ARBA" id="ARBA00023014"/>
    </source>
</evidence>
<dbReference type="GO" id="GO:0016114">
    <property type="term" value="P:terpenoid biosynthetic process"/>
    <property type="evidence" value="ECO:0007669"/>
    <property type="project" value="UniProtKB-UniRule"/>
</dbReference>
<dbReference type="InterPro" id="IPR000845">
    <property type="entry name" value="Nucleoside_phosphorylase_d"/>
</dbReference>
<feature type="binding site" evidence="5">
    <location>
        <position position="435"/>
    </location>
    <ligand>
        <name>isopentenyl diphosphate</name>
        <dbReference type="ChEBI" id="CHEBI:128769"/>
    </ligand>
</feature>
<comment type="function">
    <text evidence="5">Catalyzes the conversion of 1-hydroxy-2-methyl-2-(E)-butenyl 4-diphosphate (HMBPP) into a mixture of isopentenyl diphosphate (IPP) and dimethylallyl diphosphate (DMAPP). Acts in the terminal step of the DOXP/MEP pathway for isoprenoid precursor biosynthesis.</text>
</comment>
<dbReference type="Pfam" id="PF02401">
    <property type="entry name" value="LYTB"/>
    <property type="match status" value="1"/>
</dbReference>
<evidence type="ECO:0000259" key="6">
    <source>
        <dbReference type="Pfam" id="PF01048"/>
    </source>
</evidence>
<feature type="binding site" evidence="5">
    <location>
        <position position="336"/>
    </location>
    <ligand>
        <name>dimethylallyl diphosphate</name>
        <dbReference type="ChEBI" id="CHEBI:57623"/>
    </ligand>
</feature>
<comment type="catalytic activity">
    <reaction evidence="5">
        <text>dimethylallyl diphosphate + 2 oxidized [2Fe-2S]-[ferredoxin] + H2O = (2E)-4-hydroxy-3-methylbut-2-enyl diphosphate + 2 reduced [2Fe-2S]-[ferredoxin] + 2 H(+)</text>
        <dbReference type="Rhea" id="RHEA:24825"/>
        <dbReference type="Rhea" id="RHEA-COMP:10000"/>
        <dbReference type="Rhea" id="RHEA-COMP:10001"/>
        <dbReference type="ChEBI" id="CHEBI:15377"/>
        <dbReference type="ChEBI" id="CHEBI:15378"/>
        <dbReference type="ChEBI" id="CHEBI:33737"/>
        <dbReference type="ChEBI" id="CHEBI:33738"/>
        <dbReference type="ChEBI" id="CHEBI:57623"/>
        <dbReference type="ChEBI" id="CHEBI:128753"/>
        <dbReference type="EC" id="1.17.7.4"/>
    </reaction>
</comment>
<dbReference type="Gene3D" id="3.40.1010.20">
    <property type="entry name" value="4-hydroxy-3-methylbut-2-enyl diphosphate reductase, catalytic domain"/>
    <property type="match status" value="2"/>
</dbReference>
<comment type="cofactor">
    <cofactor evidence="5">
        <name>[4Fe-4S] cluster</name>
        <dbReference type="ChEBI" id="CHEBI:49883"/>
    </cofactor>
    <text evidence="5">Binds 1 [4Fe-4S] cluster per subunit.</text>
</comment>